<dbReference type="EMBL" id="JADBEM010000001">
    <property type="protein sequence ID" value="MBE1606403.1"/>
    <property type="molecule type" value="Genomic_DNA"/>
</dbReference>
<comment type="caution">
    <text evidence="7">The sequence shown here is derived from an EMBL/GenBank/DDBJ whole genome shotgun (WGS) entry which is preliminary data.</text>
</comment>
<evidence type="ECO:0000256" key="2">
    <source>
        <dbReference type="ARBA" id="ARBA00022603"/>
    </source>
</evidence>
<dbReference type="GO" id="GO:0035657">
    <property type="term" value="C:eRF1 methyltransferase complex"/>
    <property type="evidence" value="ECO:0007669"/>
    <property type="project" value="TreeGrafter"/>
</dbReference>
<sequence>MFELPEDVIARLRDHLAAVGYTVDGVRARLGPLAHSALHRNETTAGLRATAAGGALDTLVRLWLLQAPVSTTKAEQALPDLLEPLVAAGILHARGTEVHALVDVRPYGVAGDDAASDQDWWVVADLTPGMDGARPAVSPDHVLGVNSAATTLAQLTVRRPVERALDLGTGCGVQALHLAAHTGTIVATDVNPRALAMARLTATLNDIDLDLREGSLLDPVRDEKFDLVVSNPPFVISPRGGLTYRDSGLAGDEVCRRIVVEAPRHLEEGGVCQILANWLHIRGEDWRDRLTGWLVRADCDAWVVQREVSDPAEYVELWLKDAGLHGAHGYRERYDEWLGWFEAQDTEAIGFGWITLRKRAGSRQIRLEEWTSAIEQPLGAEVARWLGAIDELGPRGRFADDAALLGARLRVGDDIDQEQLGRPGAADPEHIVLRQRRGMCRAVQVDTAEGGLVGACDGELTVGQISDALATLLEEDPGEMRARLLPRVRELFVEGYLREAEPRS</sequence>
<feature type="domain" description="DUF7059" evidence="6">
    <location>
        <begin position="18"/>
        <end position="100"/>
    </location>
</feature>
<keyword evidence="4" id="KW-0949">S-adenosyl-L-methionine</keyword>
<evidence type="ECO:0000256" key="3">
    <source>
        <dbReference type="ARBA" id="ARBA00022679"/>
    </source>
</evidence>
<accession>A0A927MX72</accession>
<dbReference type="PROSITE" id="PS00092">
    <property type="entry name" value="N6_MTASE"/>
    <property type="match status" value="1"/>
</dbReference>
<evidence type="ECO:0000313" key="7">
    <source>
        <dbReference type="EMBL" id="MBE1606403.1"/>
    </source>
</evidence>
<reference evidence="7" key="1">
    <citation type="submission" date="2020-10" db="EMBL/GenBank/DDBJ databases">
        <title>Sequencing the genomes of 1000 actinobacteria strains.</title>
        <authorList>
            <person name="Klenk H.-P."/>
        </authorList>
    </citation>
    <scope>NUCLEOTIDE SEQUENCE</scope>
    <source>
        <strain evidence="7">DSM 45354</strain>
    </source>
</reference>
<dbReference type="PANTHER" id="PTHR45875:SF1">
    <property type="entry name" value="METHYLTRANSFERASE N6AMT1"/>
    <property type="match status" value="1"/>
</dbReference>
<name>A0A927MX72_9ACTN</name>
<dbReference type="InterPro" id="IPR055487">
    <property type="entry name" value="DUF7059"/>
</dbReference>
<keyword evidence="8" id="KW-1185">Reference proteome</keyword>
<dbReference type="Pfam" id="PF23186">
    <property type="entry name" value="DUF7059"/>
    <property type="match status" value="1"/>
</dbReference>
<dbReference type="CDD" id="cd02440">
    <property type="entry name" value="AdoMet_MTases"/>
    <property type="match status" value="1"/>
</dbReference>
<dbReference type="GO" id="GO:0008757">
    <property type="term" value="F:S-adenosylmethionine-dependent methyltransferase activity"/>
    <property type="evidence" value="ECO:0007669"/>
    <property type="project" value="TreeGrafter"/>
</dbReference>
<feature type="domain" description="Methyltransferase small" evidence="5">
    <location>
        <begin position="152"/>
        <end position="277"/>
    </location>
</feature>
<dbReference type="InterPro" id="IPR002052">
    <property type="entry name" value="DNA_methylase_N6_adenine_CS"/>
</dbReference>
<dbReference type="AlphaFoldDB" id="A0A927MX72"/>
<dbReference type="Proteomes" id="UP000638648">
    <property type="component" value="Unassembled WGS sequence"/>
</dbReference>
<evidence type="ECO:0000313" key="8">
    <source>
        <dbReference type="Proteomes" id="UP000638648"/>
    </source>
</evidence>
<dbReference type="SUPFAM" id="SSF53335">
    <property type="entry name" value="S-adenosyl-L-methionine-dependent methyltransferases"/>
    <property type="match status" value="1"/>
</dbReference>
<dbReference type="InterPro" id="IPR029063">
    <property type="entry name" value="SAM-dependent_MTases_sf"/>
</dbReference>
<evidence type="ECO:0000259" key="6">
    <source>
        <dbReference type="Pfam" id="PF23186"/>
    </source>
</evidence>
<organism evidence="7 8">
    <name type="scientific">Actinopolymorpha pittospori</name>
    <dbReference type="NCBI Taxonomy" id="648752"/>
    <lineage>
        <taxon>Bacteria</taxon>
        <taxon>Bacillati</taxon>
        <taxon>Actinomycetota</taxon>
        <taxon>Actinomycetes</taxon>
        <taxon>Propionibacteriales</taxon>
        <taxon>Actinopolymorphaceae</taxon>
        <taxon>Actinopolymorpha</taxon>
    </lineage>
</organism>
<evidence type="ECO:0000256" key="1">
    <source>
        <dbReference type="ARBA" id="ARBA00006149"/>
    </source>
</evidence>
<comment type="similarity">
    <text evidence="1">Belongs to the eukaryotic/archaeal PrmC-related family.</text>
</comment>
<dbReference type="Gene3D" id="3.40.50.150">
    <property type="entry name" value="Vaccinia Virus protein VP39"/>
    <property type="match status" value="1"/>
</dbReference>
<dbReference type="Pfam" id="PF05175">
    <property type="entry name" value="MTS"/>
    <property type="match status" value="1"/>
</dbReference>
<keyword evidence="2 7" id="KW-0489">Methyltransferase</keyword>
<evidence type="ECO:0000256" key="4">
    <source>
        <dbReference type="ARBA" id="ARBA00022691"/>
    </source>
</evidence>
<dbReference type="GO" id="GO:0032259">
    <property type="term" value="P:methylation"/>
    <property type="evidence" value="ECO:0007669"/>
    <property type="project" value="UniProtKB-KW"/>
</dbReference>
<proteinExistence type="inferred from homology"/>
<dbReference type="GO" id="GO:0008170">
    <property type="term" value="F:N-methyltransferase activity"/>
    <property type="evidence" value="ECO:0007669"/>
    <property type="project" value="UniProtKB-ARBA"/>
</dbReference>
<protein>
    <submittedName>
        <fullName evidence="7">Methylase of polypeptide subunit release factors</fullName>
    </submittedName>
</protein>
<gene>
    <name evidence="7" type="ORF">HEB94_003251</name>
</gene>
<keyword evidence="3" id="KW-0808">Transferase</keyword>
<dbReference type="InterPro" id="IPR007848">
    <property type="entry name" value="Small_mtfrase_dom"/>
</dbReference>
<dbReference type="RefSeq" id="WP_192750539.1">
    <property type="nucleotide sequence ID" value="NZ_BAABJL010000245.1"/>
</dbReference>
<dbReference type="GO" id="GO:0008276">
    <property type="term" value="F:protein methyltransferase activity"/>
    <property type="evidence" value="ECO:0007669"/>
    <property type="project" value="TreeGrafter"/>
</dbReference>
<dbReference type="GO" id="GO:0003676">
    <property type="term" value="F:nucleic acid binding"/>
    <property type="evidence" value="ECO:0007669"/>
    <property type="project" value="InterPro"/>
</dbReference>
<dbReference type="InterPro" id="IPR052190">
    <property type="entry name" value="Euk-Arch_PrmC-MTase"/>
</dbReference>
<dbReference type="PANTHER" id="PTHR45875">
    <property type="entry name" value="METHYLTRANSFERASE N6AMT1"/>
    <property type="match status" value="1"/>
</dbReference>
<evidence type="ECO:0000259" key="5">
    <source>
        <dbReference type="Pfam" id="PF05175"/>
    </source>
</evidence>